<dbReference type="GO" id="GO:0005737">
    <property type="term" value="C:cytoplasm"/>
    <property type="evidence" value="ECO:0007669"/>
    <property type="project" value="UniProtKB-SubCell"/>
</dbReference>
<gene>
    <name evidence="23" type="ORF">FEF09_06835</name>
</gene>
<keyword evidence="20" id="KW-0812">Transmembrane</keyword>
<dbReference type="InterPro" id="IPR003594">
    <property type="entry name" value="HATPase_dom"/>
</dbReference>
<dbReference type="GO" id="GO:0005524">
    <property type="term" value="F:ATP binding"/>
    <property type="evidence" value="ECO:0007669"/>
    <property type="project" value="UniProtKB-KW"/>
</dbReference>
<dbReference type="EC" id="2.7.13.3" evidence="4"/>
<feature type="chain" id="PRO_5022828981" description="Oxygen sensor histidine kinase NreB" evidence="21">
    <location>
        <begin position="33"/>
        <end position="687"/>
    </location>
</feature>
<dbReference type="InterPro" id="IPR005467">
    <property type="entry name" value="His_kinase_dom"/>
</dbReference>
<keyword evidence="19" id="KW-0175">Coiled coil</keyword>
<dbReference type="InterPro" id="IPR050482">
    <property type="entry name" value="Sensor_HK_TwoCompSys"/>
</dbReference>
<evidence type="ECO:0000256" key="20">
    <source>
        <dbReference type="SAM" id="Phobius"/>
    </source>
</evidence>
<keyword evidence="6" id="KW-0004">4Fe-4S</keyword>
<feature type="coiled-coil region" evidence="19">
    <location>
        <begin position="447"/>
        <end position="479"/>
    </location>
</feature>
<keyword evidence="13" id="KW-0067">ATP-binding</keyword>
<evidence type="ECO:0000256" key="1">
    <source>
        <dbReference type="ARBA" id="ARBA00000085"/>
    </source>
</evidence>
<dbReference type="Gene3D" id="1.20.5.1930">
    <property type="match status" value="1"/>
</dbReference>
<dbReference type="GO" id="GO:0000155">
    <property type="term" value="F:phosphorelay sensor kinase activity"/>
    <property type="evidence" value="ECO:0007669"/>
    <property type="project" value="InterPro"/>
</dbReference>
<dbReference type="SMART" id="SM00387">
    <property type="entry name" value="HATPase_c"/>
    <property type="match status" value="1"/>
</dbReference>
<keyword evidence="11" id="KW-0547">Nucleotide-binding</keyword>
<name>A0A5C6LX23_9BACT</name>
<keyword evidence="10" id="KW-0479">Metal-binding</keyword>
<feature type="transmembrane region" description="Helical" evidence="20">
    <location>
        <begin position="423"/>
        <end position="443"/>
    </location>
</feature>
<organism evidence="23 24">
    <name type="scientific">Chitinophaga pinensis</name>
    <dbReference type="NCBI Taxonomy" id="79329"/>
    <lineage>
        <taxon>Bacteria</taxon>
        <taxon>Pseudomonadati</taxon>
        <taxon>Bacteroidota</taxon>
        <taxon>Chitinophagia</taxon>
        <taxon>Chitinophagales</taxon>
        <taxon>Chitinophagaceae</taxon>
        <taxon>Chitinophaga</taxon>
    </lineage>
</organism>
<dbReference type="OrthoDB" id="617348at2"/>
<dbReference type="InterPro" id="IPR004358">
    <property type="entry name" value="Sig_transdc_His_kin-like_C"/>
</dbReference>
<evidence type="ECO:0000256" key="7">
    <source>
        <dbReference type="ARBA" id="ARBA00022490"/>
    </source>
</evidence>
<feature type="domain" description="Histidine kinase" evidence="22">
    <location>
        <begin position="482"/>
        <end position="674"/>
    </location>
</feature>
<dbReference type="PROSITE" id="PS50109">
    <property type="entry name" value="HIS_KIN"/>
    <property type="match status" value="1"/>
</dbReference>
<dbReference type="InterPro" id="IPR036890">
    <property type="entry name" value="HATPase_C_sf"/>
</dbReference>
<dbReference type="EMBL" id="VOHS01000005">
    <property type="protein sequence ID" value="TWW01352.1"/>
    <property type="molecule type" value="Genomic_DNA"/>
</dbReference>
<proteinExistence type="predicted"/>
<keyword evidence="9" id="KW-0808">Transferase</keyword>
<reference evidence="23 24" key="1">
    <citation type="submission" date="2019-08" db="EMBL/GenBank/DDBJ databases">
        <title>Whole genome sequencing of chitin degrading bacteria Chitinophaga pinensis YS16.</title>
        <authorList>
            <person name="Singh R.P."/>
            <person name="Manchanda G."/>
            <person name="Maurya I.K."/>
            <person name="Joshi N.K."/>
            <person name="Srivastava A.K."/>
        </authorList>
    </citation>
    <scope>NUCLEOTIDE SEQUENCE [LARGE SCALE GENOMIC DNA]</scope>
    <source>
        <strain evidence="23 24">YS-16</strain>
    </source>
</reference>
<evidence type="ECO:0000256" key="14">
    <source>
        <dbReference type="ARBA" id="ARBA00023004"/>
    </source>
</evidence>
<keyword evidence="12 23" id="KW-0418">Kinase</keyword>
<dbReference type="GO" id="GO:0016020">
    <property type="term" value="C:membrane"/>
    <property type="evidence" value="ECO:0007669"/>
    <property type="project" value="InterPro"/>
</dbReference>
<evidence type="ECO:0000256" key="2">
    <source>
        <dbReference type="ARBA" id="ARBA00001966"/>
    </source>
</evidence>
<dbReference type="GO" id="GO:0046983">
    <property type="term" value="F:protein dimerization activity"/>
    <property type="evidence" value="ECO:0007669"/>
    <property type="project" value="InterPro"/>
</dbReference>
<keyword evidence="7" id="KW-0963">Cytoplasm</keyword>
<protein>
    <recommendedName>
        <fullName evidence="5">Oxygen sensor histidine kinase NreB</fullName>
        <ecNumber evidence="4">2.7.13.3</ecNumber>
    </recommendedName>
    <alternativeName>
        <fullName evidence="18">Nitrogen regulation protein B</fullName>
    </alternativeName>
</protein>
<comment type="subcellular location">
    <subcellularLocation>
        <location evidence="3">Cytoplasm</location>
    </subcellularLocation>
</comment>
<dbReference type="GO" id="GO:0051539">
    <property type="term" value="F:4 iron, 4 sulfur cluster binding"/>
    <property type="evidence" value="ECO:0007669"/>
    <property type="project" value="UniProtKB-KW"/>
</dbReference>
<evidence type="ECO:0000256" key="8">
    <source>
        <dbReference type="ARBA" id="ARBA00022553"/>
    </source>
</evidence>
<comment type="caution">
    <text evidence="23">The sequence shown here is derived from an EMBL/GenBank/DDBJ whole genome shotgun (WGS) entry which is preliminary data.</text>
</comment>
<dbReference type="PRINTS" id="PR00344">
    <property type="entry name" value="BCTRLSENSOR"/>
</dbReference>
<dbReference type="CDD" id="cd16917">
    <property type="entry name" value="HATPase_UhpB-NarQ-NarX-like"/>
    <property type="match status" value="1"/>
</dbReference>
<dbReference type="SUPFAM" id="SSF55874">
    <property type="entry name" value="ATPase domain of HSP90 chaperone/DNA topoisomerase II/histidine kinase"/>
    <property type="match status" value="1"/>
</dbReference>
<evidence type="ECO:0000256" key="15">
    <source>
        <dbReference type="ARBA" id="ARBA00023012"/>
    </source>
</evidence>
<keyword evidence="20" id="KW-1133">Transmembrane helix</keyword>
<dbReference type="GO" id="GO:0046872">
    <property type="term" value="F:metal ion binding"/>
    <property type="evidence" value="ECO:0007669"/>
    <property type="project" value="UniProtKB-KW"/>
</dbReference>
<dbReference type="AlphaFoldDB" id="A0A5C6LX23"/>
<sequence length="687" mass="77426">MGNLSNLFHGKIRRTLLFALLLLIGNSLSLTAQTVTDQLTRSVTHSGTSIKHVDSLLKLAGTKKDTATSNAVRLYYMGMEDARILKYNNGVAHALAGLALCYNNNNEKDKALSCERLALHYCEDNQEGLEMRVNIYLFMSQSFYYKGKYDSSAYYRYAALDLLEANKVTDRRMQTRVYCSLLDFWLNINENIQNDSHIQQIMGHIDNLIDSANIKKDTTALMMLYYYKAGYFNNIVQNDSARYYCASAIQMGKATKISASMEAGLLINTALTYLDDKNPVPAIAYLKKAKALFPANNPIPNRHQIFADICTGQAFVMQQQYNKAITITLPALNNAEERHMVHLLVGRGNQVLADAYEAVGQYRKAAEYRKAYTVIRDSMMKVEKLELVFNLEMKYRIADKNKELAEKQLAITRNESRIKTKNMLIIAVSSGLLLILLISVLIYRNNLHKQKLQLEKIRNLRQELQISNLQAMIAGEEKERSRIARDLHDGMGGTLGTIRTRLSAIFRRYTTTDVTEDFKEVLHLLEEASVELRKTAHNLMPEILLQEGLTKATALFCERVKKGHTLEVTFQSIGFNTGLSSAEELTVYRIIQELVHNILKHANAKHAIVQIACHESQLAVTVEDDGNGMLSSAQSDGIGLKTIRERVNSLNGDLHIESVPGEGTSVHIEISIKHNNTARHAYKTSDC</sequence>
<evidence type="ECO:0000256" key="13">
    <source>
        <dbReference type="ARBA" id="ARBA00022840"/>
    </source>
</evidence>
<comment type="function">
    <text evidence="17">Member of the two-component regulatory system NreB/NreC involved in the control of dissimilatory nitrate/nitrite reduction in response to oxygen. NreB functions as a direct oxygen sensor histidine kinase which is autophosphorylated, in the absence of oxygen, probably at the conserved histidine residue, and transfers its phosphate group probably to a conserved aspartate residue of NreC. NreB/NreC activates the expression of the nitrate (narGHJI) and nitrite (nir) reductase operons, as well as the putative nitrate transporter gene narT.</text>
</comment>
<keyword evidence="14" id="KW-0408">Iron</keyword>
<evidence type="ECO:0000313" key="24">
    <source>
        <dbReference type="Proteomes" id="UP000318815"/>
    </source>
</evidence>
<evidence type="ECO:0000256" key="3">
    <source>
        <dbReference type="ARBA" id="ARBA00004496"/>
    </source>
</evidence>
<evidence type="ECO:0000256" key="21">
    <source>
        <dbReference type="SAM" id="SignalP"/>
    </source>
</evidence>
<evidence type="ECO:0000259" key="22">
    <source>
        <dbReference type="PROSITE" id="PS50109"/>
    </source>
</evidence>
<evidence type="ECO:0000256" key="10">
    <source>
        <dbReference type="ARBA" id="ARBA00022723"/>
    </source>
</evidence>
<evidence type="ECO:0000256" key="11">
    <source>
        <dbReference type="ARBA" id="ARBA00022741"/>
    </source>
</evidence>
<evidence type="ECO:0000256" key="5">
    <source>
        <dbReference type="ARBA" id="ARBA00017322"/>
    </source>
</evidence>
<evidence type="ECO:0000313" key="23">
    <source>
        <dbReference type="EMBL" id="TWW01352.1"/>
    </source>
</evidence>
<dbReference type="Proteomes" id="UP000318815">
    <property type="component" value="Unassembled WGS sequence"/>
</dbReference>
<evidence type="ECO:0000256" key="6">
    <source>
        <dbReference type="ARBA" id="ARBA00022485"/>
    </source>
</evidence>
<comment type="cofactor">
    <cofactor evidence="2">
        <name>[4Fe-4S] cluster</name>
        <dbReference type="ChEBI" id="CHEBI:49883"/>
    </cofactor>
</comment>
<accession>A0A5C6LX23</accession>
<keyword evidence="15" id="KW-0902">Two-component regulatory system</keyword>
<dbReference type="Pfam" id="PF02518">
    <property type="entry name" value="HATPase_c"/>
    <property type="match status" value="1"/>
</dbReference>
<dbReference type="Gene3D" id="1.25.40.10">
    <property type="entry name" value="Tetratricopeptide repeat domain"/>
    <property type="match status" value="1"/>
</dbReference>
<keyword evidence="16" id="KW-0411">Iron-sulfur</keyword>
<keyword evidence="21" id="KW-0732">Signal</keyword>
<dbReference type="InterPro" id="IPR011712">
    <property type="entry name" value="Sig_transdc_His_kin_sub3_dim/P"/>
</dbReference>
<dbReference type="SMART" id="SM00028">
    <property type="entry name" value="TPR"/>
    <property type="match status" value="2"/>
</dbReference>
<keyword evidence="20" id="KW-0472">Membrane</keyword>
<dbReference type="InterPro" id="IPR011990">
    <property type="entry name" value="TPR-like_helical_dom_sf"/>
</dbReference>
<evidence type="ECO:0000256" key="12">
    <source>
        <dbReference type="ARBA" id="ARBA00022777"/>
    </source>
</evidence>
<dbReference type="InterPro" id="IPR019734">
    <property type="entry name" value="TPR_rpt"/>
</dbReference>
<evidence type="ECO:0000256" key="16">
    <source>
        <dbReference type="ARBA" id="ARBA00023014"/>
    </source>
</evidence>
<dbReference type="PANTHER" id="PTHR24421">
    <property type="entry name" value="NITRATE/NITRITE SENSOR PROTEIN NARX-RELATED"/>
    <property type="match status" value="1"/>
</dbReference>
<evidence type="ECO:0000256" key="18">
    <source>
        <dbReference type="ARBA" id="ARBA00030800"/>
    </source>
</evidence>
<keyword evidence="24" id="KW-1185">Reference proteome</keyword>
<evidence type="ECO:0000256" key="9">
    <source>
        <dbReference type="ARBA" id="ARBA00022679"/>
    </source>
</evidence>
<evidence type="ECO:0000256" key="19">
    <source>
        <dbReference type="SAM" id="Coils"/>
    </source>
</evidence>
<dbReference type="PANTHER" id="PTHR24421:SF10">
    <property type="entry name" value="NITRATE_NITRITE SENSOR PROTEIN NARQ"/>
    <property type="match status" value="1"/>
</dbReference>
<feature type="signal peptide" evidence="21">
    <location>
        <begin position="1"/>
        <end position="32"/>
    </location>
</feature>
<dbReference type="Pfam" id="PF07730">
    <property type="entry name" value="HisKA_3"/>
    <property type="match status" value="1"/>
</dbReference>
<dbReference type="SUPFAM" id="SSF48452">
    <property type="entry name" value="TPR-like"/>
    <property type="match status" value="1"/>
</dbReference>
<keyword evidence="8" id="KW-0597">Phosphoprotein</keyword>
<comment type="catalytic activity">
    <reaction evidence="1">
        <text>ATP + protein L-histidine = ADP + protein N-phospho-L-histidine.</text>
        <dbReference type="EC" id="2.7.13.3"/>
    </reaction>
</comment>
<evidence type="ECO:0000256" key="4">
    <source>
        <dbReference type="ARBA" id="ARBA00012438"/>
    </source>
</evidence>
<evidence type="ECO:0000256" key="17">
    <source>
        <dbReference type="ARBA" id="ARBA00024827"/>
    </source>
</evidence>
<dbReference type="Gene3D" id="3.30.565.10">
    <property type="entry name" value="Histidine kinase-like ATPase, C-terminal domain"/>
    <property type="match status" value="1"/>
</dbReference>